<gene>
    <name evidence="1" type="ORF">ERS137965_01721</name>
    <name evidence="2" type="ORF">ERS137966_02572</name>
</gene>
<dbReference type="Proteomes" id="UP000041595">
    <property type="component" value="Unassembled WGS sequence"/>
</dbReference>
<keyword evidence="3" id="KW-1185">Reference proteome</keyword>
<accession>A0A0T9TSL2</accession>
<dbReference type="EMBL" id="CQEH01000011">
    <property type="protein sequence ID" value="CNL21320.1"/>
    <property type="molecule type" value="Genomic_DNA"/>
</dbReference>
<organism evidence="1 4">
    <name type="scientific">Yersinia aldovae</name>
    <dbReference type="NCBI Taxonomy" id="29483"/>
    <lineage>
        <taxon>Bacteria</taxon>
        <taxon>Pseudomonadati</taxon>
        <taxon>Pseudomonadota</taxon>
        <taxon>Gammaproteobacteria</taxon>
        <taxon>Enterobacterales</taxon>
        <taxon>Yersiniaceae</taxon>
        <taxon>Yersinia</taxon>
    </lineage>
</organism>
<dbReference type="Pfam" id="PF10713">
    <property type="entry name" value="DUF2509"/>
    <property type="match status" value="1"/>
</dbReference>
<dbReference type="RefSeq" id="WP_042839684.1">
    <property type="nucleotide sequence ID" value="NZ_CABHQC010000190.1"/>
</dbReference>
<reference evidence="2 3" key="1">
    <citation type="submission" date="2015-03" db="EMBL/GenBank/DDBJ databases">
        <authorList>
            <consortium name="Pathogen Informatics"/>
            <person name="Murphy D."/>
        </authorList>
    </citation>
    <scope>NUCLEOTIDE SEQUENCE [LARGE SCALE GENOMIC DNA]</scope>
    <source>
        <strain evidence="2 3">IP08791</strain>
    </source>
</reference>
<protein>
    <submittedName>
        <fullName evidence="1">Membrane protein</fullName>
    </submittedName>
</protein>
<evidence type="ECO:0000313" key="4">
    <source>
        <dbReference type="Proteomes" id="UP000041595"/>
    </source>
</evidence>
<evidence type="ECO:0000313" key="2">
    <source>
        <dbReference type="EMBL" id="CNL21320.1"/>
    </source>
</evidence>
<dbReference type="eggNOG" id="ENOG5032ZF5">
    <property type="taxonomic scope" value="Bacteria"/>
</dbReference>
<name>A0A0T9TSL2_YERAL</name>
<dbReference type="Proteomes" id="UP000038647">
    <property type="component" value="Unassembled WGS sequence"/>
</dbReference>
<evidence type="ECO:0000313" key="1">
    <source>
        <dbReference type="EMBL" id="CNK99781.1"/>
    </source>
</evidence>
<dbReference type="EMBL" id="CQEJ01000008">
    <property type="protein sequence ID" value="CNK99781.1"/>
    <property type="molecule type" value="Genomic_DNA"/>
</dbReference>
<evidence type="ECO:0000313" key="3">
    <source>
        <dbReference type="Proteomes" id="UP000038647"/>
    </source>
</evidence>
<dbReference type="OrthoDB" id="7059963at2"/>
<sequence length="156" mass="17520">MNQQYERGSSSLAAVVALFTLGLFVLSASQRQLDNIQKITMEEQQYLRAYQQAASSLNWGVSQYWAVTIPWPAGAAWHCMVHRGYGLTACIKPSSLADSFILRGESLPFAGNSPLILYQRVSMDAVIERKGSYQLTKVPNGWLDFCPNKDEQFCLY</sequence>
<proteinExistence type="predicted"/>
<dbReference type="STRING" id="1453495.AT01_1638"/>
<dbReference type="AlphaFoldDB" id="A0A0T9TSL2"/>
<dbReference type="InterPro" id="IPR019652">
    <property type="entry name" value="DUF2509"/>
</dbReference>
<reference evidence="1 4" key="2">
    <citation type="submission" date="2015-03" db="EMBL/GenBank/DDBJ databases">
        <authorList>
            <person name="Murphy D."/>
        </authorList>
    </citation>
    <scope>NUCLEOTIDE SEQUENCE [LARGE SCALE GENOMIC DNA]</scope>
    <source>
        <strain evidence="1 4">IP06005</strain>
    </source>
</reference>